<protein>
    <recommendedName>
        <fullName evidence="3">Heterokaryon incompatibility domain-containing protein</fullName>
    </recommendedName>
</protein>
<sequence>MIKIDHEGSIYCTAAIVACTALSRLATQAITVQRPPGYLENNEAGTGDGASMLVATHQNAMEWHLFTGSRAVVDTLLNKTMFAIPPHQTALTGPVVVARWLRLAHALQLLAMTFTAAQKGWDGVCLVVLLALNAIGRWRMREGSLASWWLAVEGVSRLPTHDDVWRILQDAIGFRYPDGQKPTRPFWTRDATEGFTDILDTFYKDLSPDKRLENAKNLCREWCILIADPNGHWELLNQAFAERLHIHFDSIKEPPGHYVRQATELLARLSTAKFTHYNPDDETSCAELDPRYFTSQEAPRVIQNLNLVSLVDTNTIRVVLWFLVTEGLTAGSLERYLFFLTEQLEAALHLSVGNGVGPTQLLLIRAFLWKSWQRATILFRWYILDRKLNVGGRLAGDTFAAAISRHHKRLAASVGHPLVVAVPQSSEIPPYMCQWAFELLRTNRATSATDFSHFLHRYNQAFGSLPARCVPIPTTADSFQQCPGQSPAQCRRFTGAVIKDQSVHAAFCGGSCQRLYWDKECYVSVREGARAVALDMAEDGLLKYCSASETTMAISHVWSHGQGGRPENVESSTGFNSCLHQKYSAIARRFGCQSYWMDTPCIPEDHDLRKEAIKNINQVFEASQFTLVCDRDIMTIDVRKRHDDMIGTYESLLAALLVCDWNARAWTLLEGYQGRENIHLLCKDDEIIRLADIIDVVHRAGDIVLGNMCLAMDHLIPLRGPRIKDPQDKRFSVEQSGRLLSHRHASRTGDEIVIWSLLRGGLFNTAEDFWRNHSTVIQTGFLISDAPRISDVPGMGWAPARPDLPPATDVVS</sequence>
<gene>
    <name evidence="1" type="ORF">DBV05_g12758</name>
</gene>
<dbReference type="OrthoDB" id="2426273at2759"/>
<organism evidence="1 2">
    <name type="scientific">Lasiodiplodia theobromae</name>
    <dbReference type="NCBI Taxonomy" id="45133"/>
    <lineage>
        <taxon>Eukaryota</taxon>
        <taxon>Fungi</taxon>
        <taxon>Dikarya</taxon>
        <taxon>Ascomycota</taxon>
        <taxon>Pezizomycotina</taxon>
        <taxon>Dothideomycetes</taxon>
        <taxon>Dothideomycetes incertae sedis</taxon>
        <taxon>Botryosphaeriales</taxon>
        <taxon>Botryosphaeriaceae</taxon>
        <taxon>Lasiodiplodia</taxon>
    </lineage>
</organism>
<dbReference type="Proteomes" id="UP000325902">
    <property type="component" value="Unassembled WGS sequence"/>
</dbReference>
<evidence type="ECO:0000313" key="1">
    <source>
        <dbReference type="EMBL" id="KAB2568563.1"/>
    </source>
</evidence>
<dbReference type="EMBL" id="VCHE01000360">
    <property type="protein sequence ID" value="KAB2568563.1"/>
    <property type="molecule type" value="Genomic_DNA"/>
</dbReference>
<comment type="caution">
    <text evidence="1">The sequence shown here is derived from an EMBL/GenBank/DDBJ whole genome shotgun (WGS) entry which is preliminary data.</text>
</comment>
<evidence type="ECO:0000313" key="2">
    <source>
        <dbReference type="Proteomes" id="UP000325902"/>
    </source>
</evidence>
<name>A0A5N5CT87_9PEZI</name>
<dbReference type="PANTHER" id="PTHR39596:SF4">
    <property type="entry name" value="HET DOMAIN PROTEIN (AFU_ORTHOLOGUE AFUA_3G03140)-RELATED"/>
    <property type="match status" value="1"/>
</dbReference>
<dbReference type="PANTHER" id="PTHR39596">
    <property type="match status" value="1"/>
</dbReference>
<evidence type="ECO:0008006" key="3">
    <source>
        <dbReference type="Google" id="ProtNLM"/>
    </source>
</evidence>
<dbReference type="AlphaFoldDB" id="A0A5N5CT87"/>
<keyword evidence="2" id="KW-1185">Reference proteome</keyword>
<reference evidence="1 2" key="1">
    <citation type="journal article" date="2019" name="Sci. Rep.">
        <title>A multi-omics analysis of the grapevine pathogen Lasiodiplodia theobromae reveals that temperature affects the expression of virulence- and pathogenicity-related genes.</title>
        <authorList>
            <person name="Felix C."/>
            <person name="Meneses R."/>
            <person name="Goncalves M.F.M."/>
            <person name="Tilleman L."/>
            <person name="Duarte A.S."/>
            <person name="Jorrin-Novo J.V."/>
            <person name="Van de Peer Y."/>
            <person name="Deforce D."/>
            <person name="Van Nieuwerburgh F."/>
            <person name="Esteves A.C."/>
            <person name="Alves A."/>
        </authorList>
    </citation>
    <scope>NUCLEOTIDE SEQUENCE [LARGE SCALE GENOMIC DNA]</scope>
    <source>
        <strain evidence="1 2">LA-SOL3</strain>
    </source>
</reference>
<dbReference type="PROSITE" id="PS51257">
    <property type="entry name" value="PROKAR_LIPOPROTEIN"/>
    <property type="match status" value="1"/>
</dbReference>
<proteinExistence type="predicted"/>
<accession>A0A5N5CT87</accession>